<proteinExistence type="predicted"/>
<dbReference type="PROSITE" id="PS50263">
    <property type="entry name" value="CN_HYDROLASE"/>
    <property type="match status" value="1"/>
</dbReference>
<accession>G0ECN5</accession>
<keyword evidence="2" id="KW-0449">Lipoprotein</keyword>
<protein>
    <submittedName>
        <fullName evidence="2">Nitrilase/cyanide hydratase and apolipoprotein N-acyltransferase</fullName>
    </submittedName>
</protein>
<dbReference type="InParanoid" id="G0ECN5"/>
<dbReference type="FunCoup" id="G0ECN5">
    <property type="interactions" value="106"/>
</dbReference>
<evidence type="ECO:0000259" key="1">
    <source>
        <dbReference type="PROSITE" id="PS50263"/>
    </source>
</evidence>
<dbReference type="EMBL" id="CP002838">
    <property type="protein sequence ID" value="AEM39605.1"/>
    <property type="molecule type" value="Genomic_DNA"/>
</dbReference>
<dbReference type="STRING" id="694429.Pyrfu_1751"/>
<dbReference type="Gene3D" id="3.60.110.10">
    <property type="entry name" value="Carbon-nitrogen hydrolase"/>
    <property type="match status" value="1"/>
</dbReference>
<dbReference type="Pfam" id="PF00795">
    <property type="entry name" value="CN_hydrolase"/>
    <property type="match status" value="1"/>
</dbReference>
<keyword evidence="2" id="KW-0012">Acyltransferase</keyword>
<evidence type="ECO:0000313" key="3">
    <source>
        <dbReference type="Proteomes" id="UP000001037"/>
    </source>
</evidence>
<keyword evidence="2" id="KW-0808">Transferase</keyword>
<name>G0ECN5_PYRF1</name>
<feature type="domain" description="CN hydrolase" evidence="1">
    <location>
        <begin position="2"/>
        <end position="236"/>
    </location>
</feature>
<sequence>MMMPSMVTILRDFVIGLMQAPAGDVESLSRLWKGVGSAGLVVLPEYSNAVPGEDGGVEAAEWLSVLSSLARERGVHILAGVLEENGNCRYSSVVHVKPDGSWSVVHRKYMLFRALGVDESRHLCRGRNPPPVLDLGFARIGVIVCYEMRFPELVRNLALRGAEIIVVPSAWYPGPLKEDHFVTLARCRALDNTVYVAAVNQPAPRFTGRSLLVTPWGVTRVQLGTGPEYIEVRVEGSVLREARERLPVLRDALELADSTTRRV</sequence>
<dbReference type="InterPro" id="IPR003010">
    <property type="entry name" value="C-N_Hydrolase"/>
</dbReference>
<keyword evidence="3" id="KW-1185">Reference proteome</keyword>
<dbReference type="Proteomes" id="UP000001037">
    <property type="component" value="Chromosome"/>
</dbReference>
<dbReference type="PANTHER" id="PTHR23088:SF27">
    <property type="entry name" value="DEAMINATED GLUTATHIONE AMIDASE"/>
    <property type="match status" value="1"/>
</dbReference>
<dbReference type="eggNOG" id="arCOG00062">
    <property type="taxonomic scope" value="Archaea"/>
</dbReference>
<dbReference type="GO" id="GO:0016746">
    <property type="term" value="F:acyltransferase activity"/>
    <property type="evidence" value="ECO:0007669"/>
    <property type="project" value="UniProtKB-KW"/>
</dbReference>
<dbReference type="KEGG" id="pfm:Pyrfu_1751"/>
<dbReference type="PANTHER" id="PTHR23088">
    <property type="entry name" value="NITRILASE-RELATED"/>
    <property type="match status" value="1"/>
</dbReference>
<dbReference type="SUPFAM" id="SSF56317">
    <property type="entry name" value="Carbon-nitrogen hydrolase"/>
    <property type="match status" value="1"/>
</dbReference>
<reference evidence="2 3" key="1">
    <citation type="journal article" date="2011" name="Stand. Genomic Sci.">
        <title>Complete genome sequence of the hyperthermophilic chemolithoautotroph Pyrolobus fumarii type strain (1A).</title>
        <authorList>
            <person name="Anderson I."/>
            <person name="Goker M."/>
            <person name="Nolan M."/>
            <person name="Lucas S."/>
            <person name="Hammon N."/>
            <person name="Deshpande S."/>
            <person name="Cheng J.F."/>
            <person name="Tapia R."/>
            <person name="Han C."/>
            <person name="Goodwin L."/>
            <person name="Pitluck S."/>
            <person name="Huntemann M."/>
            <person name="Liolios K."/>
            <person name="Ivanova N."/>
            <person name="Pagani I."/>
            <person name="Mavromatis K."/>
            <person name="Ovchinikova G."/>
            <person name="Pati A."/>
            <person name="Chen A."/>
            <person name="Palaniappan K."/>
            <person name="Land M."/>
            <person name="Hauser L."/>
            <person name="Brambilla E.M."/>
            <person name="Huber H."/>
            <person name="Yasawong M."/>
            <person name="Rohde M."/>
            <person name="Spring S."/>
            <person name="Abt B."/>
            <person name="Sikorski J."/>
            <person name="Wirth R."/>
            <person name="Detter J.C."/>
            <person name="Woyke T."/>
            <person name="Bristow J."/>
            <person name="Eisen J.A."/>
            <person name="Markowitz V."/>
            <person name="Hugenholtz P."/>
            <person name="Kyrpides N.C."/>
            <person name="Klenk H.P."/>
            <person name="Lapidus A."/>
        </authorList>
    </citation>
    <scope>NUCLEOTIDE SEQUENCE [LARGE SCALE GENOMIC DNA]</scope>
    <source>
        <strain evidence="3">DSM 11204 / 1A</strain>
    </source>
</reference>
<dbReference type="HOGENOM" id="CLU_030130_1_2_2"/>
<dbReference type="AlphaFoldDB" id="G0ECN5"/>
<gene>
    <name evidence="2" type="ordered locus">Pyrfu_1751</name>
</gene>
<organism evidence="2 3">
    <name type="scientific">Pyrolobus fumarii (strain DSM 11204 / 1A)</name>
    <dbReference type="NCBI Taxonomy" id="694429"/>
    <lineage>
        <taxon>Archaea</taxon>
        <taxon>Thermoproteota</taxon>
        <taxon>Thermoprotei</taxon>
        <taxon>Desulfurococcales</taxon>
        <taxon>Pyrodictiaceae</taxon>
        <taxon>Pyrolobus</taxon>
    </lineage>
</organism>
<dbReference type="InterPro" id="IPR036526">
    <property type="entry name" value="C-N_Hydrolase_sf"/>
</dbReference>
<evidence type="ECO:0000313" key="2">
    <source>
        <dbReference type="EMBL" id="AEM39605.1"/>
    </source>
</evidence>